<reference evidence="1" key="2">
    <citation type="journal article" date="2015" name="Fish Shellfish Immunol.">
        <title>Early steps in the European eel (Anguilla anguilla)-Vibrio vulnificus interaction in the gills: Role of the RtxA13 toxin.</title>
        <authorList>
            <person name="Callol A."/>
            <person name="Pajuelo D."/>
            <person name="Ebbesson L."/>
            <person name="Teles M."/>
            <person name="MacKenzie S."/>
            <person name="Amaro C."/>
        </authorList>
    </citation>
    <scope>NUCLEOTIDE SEQUENCE</scope>
</reference>
<protein>
    <submittedName>
        <fullName evidence="1">Uncharacterized protein</fullName>
    </submittedName>
</protein>
<organism evidence="1">
    <name type="scientific">Anguilla anguilla</name>
    <name type="common">European freshwater eel</name>
    <name type="synonym">Muraena anguilla</name>
    <dbReference type="NCBI Taxonomy" id="7936"/>
    <lineage>
        <taxon>Eukaryota</taxon>
        <taxon>Metazoa</taxon>
        <taxon>Chordata</taxon>
        <taxon>Craniata</taxon>
        <taxon>Vertebrata</taxon>
        <taxon>Euteleostomi</taxon>
        <taxon>Actinopterygii</taxon>
        <taxon>Neopterygii</taxon>
        <taxon>Teleostei</taxon>
        <taxon>Anguilliformes</taxon>
        <taxon>Anguillidae</taxon>
        <taxon>Anguilla</taxon>
    </lineage>
</organism>
<dbReference type="AlphaFoldDB" id="A0A0E9PEU5"/>
<proteinExistence type="predicted"/>
<accession>A0A0E9PEU5</accession>
<sequence length="18" mass="2128">MFIQSLKIKKRNSLIHGN</sequence>
<reference evidence="1" key="1">
    <citation type="submission" date="2014-11" db="EMBL/GenBank/DDBJ databases">
        <authorList>
            <person name="Amaro Gonzalez C."/>
        </authorList>
    </citation>
    <scope>NUCLEOTIDE SEQUENCE</scope>
</reference>
<dbReference type="EMBL" id="GBXM01106219">
    <property type="protein sequence ID" value="JAH02358.1"/>
    <property type="molecule type" value="Transcribed_RNA"/>
</dbReference>
<name>A0A0E9PEU5_ANGAN</name>
<evidence type="ECO:0000313" key="1">
    <source>
        <dbReference type="EMBL" id="JAH02358.1"/>
    </source>
</evidence>